<evidence type="ECO:0000313" key="9">
    <source>
        <dbReference type="EMBL" id="RHC13221.1"/>
    </source>
</evidence>
<dbReference type="PIRSF" id="PIRSF002599">
    <property type="entry name" value="Cold_shock_A"/>
    <property type="match status" value="1"/>
</dbReference>
<dbReference type="PRINTS" id="PR00050">
    <property type="entry name" value="COLDSHOCK"/>
</dbReference>
<evidence type="ECO:0000256" key="6">
    <source>
        <dbReference type="ARBA" id="ARBA00023163"/>
    </source>
</evidence>
<protein>
    <submittedName>
        <fullName evidence="9">Cold shock domain-containing protein</fullName>
    </submittedName>
    <submittedName>
        <fullName evidence="8">Cold shock-like protein</fullName>
    </submittedName>
</protein>
<dbReference type="InterPro" id="IPR012340">
    <property type="entry name" value="NA-bd_OB-fold"/>
</dbReference>
<name>A0A174Z0V1_9FIRM</name>
<keyword evidence="2" id="KW-0963">Cytoplasm</keyword>
<dbReference type="Proteomes" id="UP000095621">
    <property type="component" value="Unassembled WGS sequence"/>
</dbReference>
<dbReference type="GO" id="GO:0003677">
    <property type="term" value="F:DNA binding"/>
    <property type="evidence" value="ECO:0007669"/>
    <property type="project" value="UniProtKB-KW"/>
</dbReference>
<evidence type="ECO:0000259" key="7">
    <source>
        <dbReference type="PROSITE" id="PS51857"/>
    </source>
</evidence>
<feature type="domain" description="CSD" evidence="7">
    <location>
        <begin position="1"/>
        <end position="65"/>
    </location>
</feature>
<keyword evidence="5" id="KW-0010">Activator</keyword>
<dbReference type="EMBL" id="CZBU01000002">
    <property type="protein sequence ID" value="CUQ76530.1"/>
    <property type="molecule type" value="Genomic_DNA"/>
</dbReference>
<evidence type="ECO:0000313" key="8">
    <source>
        <dbReference type="EMBL" id="CUQ76530.1"/>
    </source>
</evidence>
<evidence type="ECO:0000256" key="4">
    <source>
        <dbReference type="ARBA" id="ARBA00023125"/>
    </source>
</evidence>
<dbReference type="InterPro" id="IPR012156">
    <property type="entry name" value="Cold_shock_CspA"/>
</dbReference>
<sequence length="72" mass="7950">MKGTVKFFDGTKGWGFITDESGNDVFVHYSSIQMEGSKSLNQNDVVEFEIGEDKDGRTQAVNVKVVSESSNQ</sequence>
<dbReference type="EMBL" id="QSHM01000007">
    <property type="protein sequence ID" value="RHC13221.1"/>
    <property type="molecule type" value="Genomic_DNA"/>
</dbReference>
<keyword evidence="4" id="KW-0238">DNA-binding</keyword>
<accession>A0A174Z0V1</accession>
<dbReference type="RefSeq" id="WP_055215198.1">
    <property type="nucleotide sequence ID" value="NZ_CZBU01000002.1"/>
</dbReference>
<evidence type="ECO:0000313" key="11">
    <source>
        <dbReference type="Proteomes" id="UP000285844"/>
    </source>
</evidence>
<reference evidence="8 10" key="1">
    <citation type="submission" date="2015-09" db="EMBL/GenBank/DDBJ databases">
        <authorList>
            <consortium name="Pathogen Informatics"/>
        </authorList>
    </citation>
    <scope>NUCLEOTIDE SEQUENCE [LARGE SCALE GENOMIC DNA]</scope>
    <source>
        <strain evidence="8 10">2789STDY5834875</strain>
    </source>
</reference>
<evidence type="ECO:0000256" key="3">
    <source>
        <dbReference type="ARBA" id="ARBA00023015"/>
    </source>
</evidence>
<dbReference type="Gene3D" id="2.40.50.140">
    <property type="entry name" value="Nucleic acid-binding proteins"/>
    <property type="match status" value="1"/>
</dbReference>
<gene>
    <name evidence="8" type="primary">csp</name>
    <name evidence="9" type="ORF">DW858_07775</name>
    <name evidence="8" type="ORF">ERS852490_01107</name>
</gene>
<dbReference type="Proteomes" id="UP000285844">
    <property type="component" value="Unassembled WGS sequence"/>
</dbReference>
<reference evidence="9 11" key="2">
    <citation type="submission" date="2018-08" db="EMBL/GenBank/DDBJ databases">
        <title>A genome reference for cultivated species of the human gut microbiota.</title>
        <authorList>
            <person name="Zou Y."/>
            <person name="Xue W."/>
            <person name="Luo G."/>
        </authorList>
    </citation>
    <scope>NUCLEOTIDE SEQUENCE [LARGE SCALE GENOMIC DNA]</scope>
    <source>
        <strain evidence="9 11">AM37-3BH</strain>
    </source>
</reference>
<evidence type="ECO:0000256" key="5">
    <source>
        <dbReference type="ARBA" id="ARBA00023159"/>
    </source>
</evidence>
<evidence type="ECO:0000256" key="2">
    <source>
        <dbReference type="ARBA" id="ARBA00022490"/>
    </source>
</evidence>
<dbReference type="AlphaFoldDB" id="A0A174Z0V1"/>
<evidence type="ECO:0000256" key="1">
    <source>
        <dbReference type="ARBA" id="ARBA00004496"/>
    </source>
</evidence>
<dbReference type="Pfam" id="PF00313">
    <property type="entry name" value="CSD"/>
    <property type="match status" value="1"/>
</dbReference>
<keyword evidence="6" id="KW-0804">Transcription</keyword>
<dbReference type="PROSITE" id="PS51857">
    <property type="entry name" value="CSD_2"/>
    <property type="match status" value="1"/>
</dbReference>
<evidence type="ECO:0000313" key="10">
    <source>
        <dbReference type="Proteomes" id="UP000095621"/>
    </source>
</evidence>
<keyword evidence="3" id="KW-0805">Transcription regulation</keyword>
<dbReference type="SMART" id="SM00357">
    <property type="entry name" value="CSP"/>
    <property type="match status" value="1"/>
</dbReference>
<dbReference type="PANTHER" id="PTHR46565">
    <property type="entry name" value="COLD SHOCK DOMAIN PROTEIN 2"/>
    <property type="match status" value="1"/>
</dbReference>
<organism evidence="8 10">
    <name type="scientific">Lachnospira eligens</name>
    <dbReference type="NCBI Taxonomy" id="39485"/>
    <lineage>
        <taxon>Bacteria</taxon>
        <taxon>Bacillati</taxon>
        <taxon>Bacillota</taxon>
        <taxon>Clostridia</taxon>
        <taxon>Lachnospirales</taxon>
        <taxon>Lachnospiraceae</taxon>
        <taxon>Lachnospira</taxon>
    </lineage>
</organism>
<comment type="subcellular location">
    <subcellularLocation>
        <location evidence="1">Cytoplasm</location>
    </subcellularLocation>
</comment>
<proteinExistence type="predicted"/>
<dbReference type="InterPro" id="IPR011129">
    <property type="entry name" value="CSD"/>
</dbReference>
<dbReference type="OrthoDB" id="9805039at2"/>
<dbReference type="InterPro" id="IPR002059">
    <property type="entry name" value="CSP_DNA-bd"/>
</dbReference>
<dbReference type="SUPFAM" id="SSF50249">
    <property type="entry name" value="Nucleic acid-binding proteins"/>
    <property type="match status" value="1"/>
</dbReference>
<dbReference type="PANTHER" id="PTHR46565:SF20">
    <property type="entry name" value="COLD SHOCK DOMAIN-CONTAINING PROTEIN 4"/>
    <property type="match status" value="1"/>
</dbReference>
<dbReference type="GO" id="GO:0005737">
    <property type="term" value="C:cytoplasm"/>
    <property type="evidence" value="ECO:0007669"/>
    <property type="project" value="UniProtKB-SubCell"/>
</dbReference>